<dbReference type="RefSeq" id="WP_264241217.1">
    <property type="nucleotide sequence ID" value="NZ_CP107567.1"/>
</dbReference>
<gene>
    <name evidence="6" type="ORF">OGH68_00250</name>
</gene>
<keyword evidence="2" id="KW-0238">DNA-binding</keyword>
<reference evidence="6" key="1">
    <citation type="submission" date="2022-10" db="EMBL/GenBank/DDBJ databases">
        <title>Cytochrome P450 Catalyzes Benzene Ring Formation in the Biosynthesis of Trialkyl-Substituted Aromatic Polyketides.</title>
        <authorList>
            <person name="Zhao E."/>
            <person name="Ge H."/>
        </authorList>
    </citation>
    <scope>NUCLEOTIDE SEQUENCE</scope>
    <source>
        <strain evidence="6">NA0869</strain>
    </source>
</reference>
<evidence type="ECO:0000313" key="7">
    <source>
        <dbReference type="Proteomes" id="UP001163878"/>
    </source>
</evidence>
<evidence type="ECO:0000259" key="5">
    <source>
        <dbReference type="PROSITE" id="PS51898"/>
    </source>
</evidence>
<dbReference type="Gene3D" id="1.10.443.10">
    <property type="entry name" value="Intergrase catalytic core"/>
    <property type="match status" value="1"/>
</dbReference>
<keyword evidence="7" id="KW-1185">Reference proteome</keyword>
<dbReference type="SUPFAM" id="SSF56349">
    <property type="entry name" value="DNA breaking-rejoining enzymes"/>
    <property type="match status" value="1"/>
</dbReference>
<dbReference type="Proteomes" id="UP001163878">
    <property type="component" value="Chromosome"/>
</dbReference>
<dbReference type="InterPro" id="IPR013762">
    <property type="entry name" value="Integrase-like_cat_sf"/>
</dbReference>
<evidence type="ECO:0000256" key="1">
    <source>
        <dbReference type="ARBA" id="ARBA00008857"/>
    </source>
</evidence>
<dbReference type="PROSITE" id="PS51898">
    <property type="entry name" value="TYR_RECOMBINASE"/>
    <property type="match status" value="1"/>
</dbReference>
<comment type="similarity">
    <text evidence="1">Belongs to the 'phage' integrase family.</text>
</comment>
<name>A0ABY6HZC2_STRPE</name>
<protein>
    <submittedName>
        <fullName evidence="6">Tyrosine-type recombinase/integrase</fullName>
    </submittedName>
</protein>
<dbReference type="Pfam" id="PF00589">
    <property type="entry name" value="Phage_integrase"/>
    <property type="match status" value="1"/>
</dbReference>
<evidence type="ECO:0000256" key="2">
    <source>
        <dbReference type="ARBA" id="ARBA00023125"/>
    </source>
</evidence>
<evidence type="ECO:0000313" key="6">
    <source>
        <dbReference type="EMBL" id="UYQ60071.1"/>
    </source>
</evidence>
<organism evidence="6 7">
    <name type="scientific">Streptomyces peucetius</name>
    <dbReference type="NCBI Taxonomy" id="1950"/>
    <lineage>
        <taxon>Bacteria</taxon>
        <taxon>Bacillati</taxon>
        <taxon>Actinomycetota</taxon>
        <taxon>Actinomycetes</taxon>
        <taxon>Kitasatosporales</taxon>
        <taxon>Streptomycetaceae</taxon>
        <taxon>Streptomyces</taxon>
    </lineage>
</organism>
<dbReference type="InterPro" id="IPR011010">
    <property type="entry name" value="DNA_brk_join_enz"/>
</dbReference>
<dbReference type="EMBL" id="CP107567">
    <property type="protein sequence ID" value="UYQ60071.1"/>
    <property type="molecule type" value="Genomic_DNA"/>
</dbReference>
<feature type="region of interest" description="Disordered" evidence="4">
    <location>
        <begin position="1"/>
        <end position="26"/>
    </location>
</feature>
<dbReference type="PANTHER" id="PTHR30349:SF41">
    <property type="entry name" value="INTEGRASE_RECOMBINASE PROTEIN MJ0367-RELATED"/>
    <property type="match status" value="1"/>
</dbReference>
<feature type="domain" description="Tyr recombinase" evidence="5">
    <location>
        <begin position="157"/>
        <end position="367"/>
    </location>
</feature>
<dbReference type="PANTHER" id="PTHR30349">
    <property type="entry name" value="PHAGE INTEGRASE-RELATED"/>
    <property type="match status" value="1"/>
</dbReference>
<keyword evidence="3" id="KW-0233">DNA recombination</keyword>
<evidence type="ECO:0000256" key="3">
    <source>
        <dbReference type="ARBA" id="ARBA00023172"/>
    </source>
</evidence>
<sequence>MSTTIDLPTCRTRRSGPGSSTHGVPDGVARLRSPSVVFEQTLTGFGDSQRARHLGPDTIRGRERTVRQLQAFSGAFPWQPAWGAPLYDRWSSALAEKVATSTVIAQQQKVGLYLTYLCEPAYGWREVCQELFGTFNEQALWDLNRVRHSQEYVGRPNRNRPLTRPEIRSLIGQIDPEIRRLQSVGHKGALSAARDLALLTTTYAWGLRRREAARLDLHDWRRQPRLPEFGDFGGLAVRWGKAMAGQPPRRRTVVSVWPWAVSTVRFYVEHVRPLFYQDSRDDGVMFPTERGSRISERSLNDRFAHWRDKAGLAEELGPHCLRHTYVTRLIESGYDAGFVTEQVGHSHAATTAIYTALSSEYKNLQVRQHLEAAEAEVLRLAFAQADLEAECDEELAITLALQGAEPRRGA</sequence>
<dbReference type="InterPro" id="IPR002104">
    <property type="entry name" value="Integrase_catalytic"/>
</dbReference>
<proteinExistence type="inferred from homology"/>
<dbReference type="InterPro" id="IPR050090">
    <property type="entry name" value="Tyrosine_recombinase_XerCD"/>
</dbReference>
<accession>A0ABY6HZC2</accession>
<evidence type="ECO:0000256" key="4">
    <source>
        <dbReference type="SAM" id="MobiDB-lite"/>
    </source>
</evidence>